<sequence>MSQEPDALLREAFEALDGLGHARDLRDRIGQYLAARRAVDTSKVATDLLSVNSGASGYAVDQAVQRVKDIGKS</sequence>
<evidence type="ECO:0000313" key="2">
    <source>
        <dbReference type="Proteomes" id="UP001392318"/>
    </source>
</evidence>
<comment type="caution">
    <text evidence="1">The sequence shown here is derived from an EMBL/GenBank/DDBJ whole genome shotgun (WGS) entry which is preliminary data.</text>
</comment>
<protein>
    <submittedName>
        <fullName evidence="1">Uncharacterized protein</fullName>
    </submittedName>
</protein>
<name>A0ACC6RW84_9BURK</name>
<organism evidence="1 2">
    <name type="scientific">Paraburkholderia unamae</name>
    <dbReference type="NCBI Taxonomy" id="219649"/>
    <lineage>
        <taxon>Bacteria</taxon>
        <taxon>Pseudomonadati</taxon>
        <taxon>Pseudomonadota</taxon>
        <taxon>Betaproteobacteria</taxon>
        <taxon>Burkholderiales</taxon>
        <taxon>Burkholderiaceae</taxon>
        <taxon>Paraburkholderia</taxon>
    </lineage>
</organism>
<evidence type="ECO:0000313" key="1">
    <source>
        <dbReference type="EMBL" id="MEM5405814.1"/>
    </source>
</evidence>
<gene>
    <name evidence="1" type="ORF">VSR83_38475</name>
</gene>
<dbReference type="EMBL" id="JAYMRU010000049">
    <property type="protein sequence ID" value="MEM5405814.1"/>
    <property type="molecule type" value="Genomic_DNA"/>
</dbReference>
<reference evidence="1" key="1">
    <citation type="submission" date="2024-01" db="EMBL/GenBank/DDBJ databases">
        <title>The diversity of rhizobia nodulating Mimosa spp. in eleven states of Brazil covering several biomes is determined by host plant, location, and edaphic factors.</title>
        <authorList>
            <person name="Rouws L."/>
            <person name="Barauna A."/>
            <person name="Beukes C."/>
            <person name="De Faria S.M."/>
            <person name="Gross E."/>
            <person name="Dos Reis Junior F.B."/>
            <person name="Simon M."/>
            <person name="Maluk M."/>
            <person name="Odee D.W."/>
            <person name="Kenicer G."/>
            <person name="Young J.P.W."/>
            <person name="Reis V.M."/>
            <person name="Zilli J."/>
            <person name="James E.K."/>
        </authorList>
    </citation>
    <scope>NUCLEOTIDE SEQUENCE</scope>
    <source>
        <strain evidence="1">JPY452</strain>
    </source>
</reference>
<proteinExistence type="predicted"/>
<dbReference type="Proteomes" id="UP001392318">
    <property type="component" value="Unassembled WGS sequence"/>
</dbReference>
<accession>A0ACC6RW84</accession>
<keyword evidence="2" id="KW-1185">Reference proteome</keyword>